<dbReference type="Proteomes" id="UP001205105">
    <property type="component" value="Unassembled WGS sequence"/>
</dbReference>
<keyword evidence="2" id="KW-1185">Reference proteome</keyword>
<evidence type="ECO:0000313" key="2">
    <source>
        <dbReference type="Proteomes" id="UP001205105"/>
    </source>
</evidence>
<name>A0AAD5DZK2_9CHLO</name>
<dbReference type="InterPro" id="IPR021772">
    <property type="entry name" value="WDR48/Bun107"/>
</dbReference>
<protein>
    <submittedName>
        <fullName evidence="1">Uncharacterized protein</fullName>
    </submittedName>
</protein>
<gene>
    <name evidence="1" type="ORF">COHA_000526</name>
</gene>
<comment type="caution">
    <text evidence="1">The sequence shown here is derived from an EMBL/GenBank/DDBJ whole genome shotgun (WGS) entry which is preliminary data.</text>
</comment>
<evidence type="ECO:0000313" key="1">
    <source>
        <dbReference type="EMBL" id="KAI7845981.1"/>
    </source>
</evidence>
<sequence>MVAPVGGSSAGGAGFIPWRCAIDSFTGEEEVPQWVADCVLHGQFPVSRELKMAFQLLPLPGSGLPSLLQSRLNAPRVLRVNKAADYVRRKMEEHGIQLREEPLFWDPAKAERWQVEAGAAQHDPGAAAGVHQLQPVGGGASGGAGQPAAILLTCKGHTVPWDFSLAAVRQWIWRRSDDLVLHYSVRDERTPLRLPAIRPPS</sequence>
<proteinExistence type="predicted"/>
<dbReference type="AlphaFoldDB" id="A0AAD5DZK2"/>
<accession>A0AAD5DZK2</accession>
<reference evidence="1" key="1">
    <citation type="submission" date="2020-11" db="EMBL/GenBank/DDBJ databases">
        <title>Chlorella ohadii genome sequencing and assembly.</title>
        <authorList>
            <person name="Murik O."/>
            <person name="Treves H."/>
            <person name="Kedem I."/>
            <person name="Shotland Y."/>
            <person name="Kaplan A."/>
        </authorList>
    </citation>
    <scope>NUCLEOTIDE SEQUENCE</scope>
    <source>
        <strain evidence="1">1</strain>
    </source>
</reference>
<dbReference type="Pfam" id="PF11816">
    <property type="entry name" value="DUF3337"/>
    <property type="match status" value="1"/>
</dbReference>
<dbReference type="EMBL" id="JADXDR010000011">
    <property type="protein sequence ID" value="KAI7845981.1"/>
    <property type="molecule type" value="Genomic_DNA"/>
</dbReference>
<organism evidence="1 2">
    <name type="scientific">Chlorella ohadii</name>
    <dbReference type="NCBI Taxonomy" id="2649997"/>
    <lineage>
        <taxon>Eukaryota</taxon>
        <taxon>Viridiplantae</taxon>
        <taxon>Chlorophyta</taxon>
        <taxon>core chlorophytes</taxon>
        <taxon>Trebouxiophyceae</taxon>
        <taxon>Chlorellales</taxon>
        <taxon>Chlorellaceae</taxon>
        <taxon>Chlorella clade</taxon>
        <taxon>Chlorella</taxon>
    </lineage>
</organism>